<reference evidence="2" key="1">
    <citation type="journal article" date="2020" name="New Phytol.">
        <title>Comparative genomics reveals dynamic genome evolution in host specialist ectomycorrhizal fungi.</title>
        <authorList>
            <person name="Lofgren L.A."/>
            <person name="Nguyen N.H."/>
            <person name="Vilgalys R."/>
            <person name="Ruytinx J."/>
            <person name="Liao H.L."/>
            <person name="Branco S."/>
            <person name="Kuo A."/>
            <person name="LaButti K."/>
            <person name="Lipzen A."/>
            <person name="Andreopoulos W."/>
            <person name="Pangilinan J."/>
            <person name="Riley R."/>
            <person name="Hundley H."/>
            <person name="Na H."/>
            <person name="Barry K."/>
            <person name="Grigoriev I.V."/>
            <person name="Stajich J.E."/>
            <person name="Kennedy P.G."/>
        </authorList>
    </citation>
    <scope>NUCLEOTIDE SEQUENCE</scope>
    <source>
        <strain evidence="2">MN1</strain>
    </source>
</reference>
<accession>A0A9P7EBA2</accession>
<keyword evidence="1" id="KW-0472">Membrane</keyword>
<dbReference type="AlphaFoldDB" id="A0A9P7EBA2"/>
<comment type="caution">
    <text evidence="2">The sequence shown here is derived from an EMBL/GenBank/DDBJ whole genome shotgun (WGS) entry which is preliminary data.</text>
</comment>
<keyword evidence="1" id="KW-0812">Transmembrane</keyword>
<dbReference type="EMBL" id="JABBWG010000017">
    <property type="protein sequence ID" value="KAG1816096.1"/>
    <property type="molecule type" value="Genomic_DNA"/>
</dbReference>
<sequence length="139" mass="16430">MRRMYYHRFSGLRSCCIIIFLPILVILIFPILPPSSPSCLSFLFFSPSPLHFRSDFFSLAQVHRYWICQGQEPIVCCRAAIVSFFCHCHHHYHHFSRFLFSSGLFCVYHHMAGLYMASWIALVTAGMILVYMYYYDCYL</sequence>
<dbReference type="GeneID" id="64636669"/>
<evidence type="ECO:0000256" key="1">
    <source>
        <dbReference type="SAM" id="Phobius"/>
    </source>
</evidence>
<proteinExistence type="predicted"/>
<evidence type="ECO:0000313" key="2">
    <source>
        <dbReference type="EMBL" id="KAG1816096.1"/>
    </source>
</evidence>
<evidence type="ECO:0000313" key="3">
    <source>
        <dbReference type="Proteomes" id="UP000807769"/>
    </source>
</evidence>
<keyword evidence="1" id="KW-1133">Transmembrane helix</keyword>
<keyword evidence="3" id="KW-1185">Reference proteome</keyword>
<organism evidence="2 3">
    <name type="scientific">Suillus subaureus</name>
    <dbReference type="NCBI Taxonomy" id="48587"/>
    <lineage>
        <taxon>Eukaryota</taxon>
        <taxon>Fungi</taxon>
        <taxon>Dikarya</taxon>
        <taxon>Basidiomycota</taxon>
        <taxon>Agaricomycotina</taxon>
        <taxon>Agaricomycetes</taxon>
        <taxon>Agaricomycetidae</taxon>
        <taxon>Boletales</taxon>
        <taxon>Suillineae</taxon>
        <taxon>Suillaceae</taxon>
        <taxon>Suillus</taxon>
    </lineage>
</organism>
<gene>
    <name evidence="2" type="ORF">BJ212DRAFT_211132</name>
</gene>
<feature type="transmembrane region" description="Helical" evidence="1">
    <location>
        <begin position="112"/>
        <end position="134"/>
    </location>
</feature>
<name>A0A9P7EBA2_9AGAM</name>
<dbReference type="Proteomes" id="UP000807769">
    <property type="component" value="Unassembled WGS sequence"/>
</dbReference>
<feature type="transmembrane region" description="Helical" evidence="1">
    <location>
        <begin position="12"/>
        <end position="32"/>
    </location>
</feature>
<protein>
    <submittedName>
        <fullName evidence="2">Uncharacterized protein</fullName>
    </submittedName>
</protein>
<dbReference type="RefSeq" id="XP_041192902.1">
    <property type="nucleotide sequence ID" value="XM_041342653.1"/>
</dbReference>